<evidence type="ECO:0000256" key="1">
    <source>
        <dbReference type="ARBA" id="ARBA00023125"/>
    </source>
</evidence>
<dbReference type="PANTHER" id="PTHR46558">
    <property type="entry name" value="TRACRIPTIONAL REGULATORY PROTEIN-RELATED-RELATED"/>
    <property type="match status" value="1"/>
</dbReference>
<keyword evidence="4" id="KW-1185">Reference proteome</keyword>
<dbReference type="InterPro" id="IPR001387">
    <property type="entry name" value="Cro/C1-type_HTH"/>
</dbReference>
<reference evidence="3 4" key="1">
    <citation type="submission" date="2013-08" db="EMBL/GenBank/DDBJ databases">
        <title>Gluconobacter thailandicus NBRC 3257 whole genome sequence.</title>
        <authorList>
            <person name="Matsutani M."/>
            <person name="Yakushi T."/>
            <person name="Matsushita K."/>
        </authorList>
    </citation>
    <scope>NUCLEOTIDE SEQUENCE [LARGE SCALE GENOMIC DNA]</scope>
    <source>
        <strain evidence="3 4">NBRC 3257</strain>
    </source>
</reference>
<dbReference type="InterPro" id="IPR010982">
    <property type="entry name" value="Lambda_DNA-bd_dom_sf"/>
</dbReference>
<accession>A0ABQ0J039</accession>
<name>A0ABQ0J039_GLUTH</name>
<dbReference type="EMBL" id="BASM01000027">
    <property type="protein sequence ID" value="GAD27168.1"/>
    <property type="molecule type" value="Genomic_DNA"/>
</dbReference>
<proteinExistence type="predicted"/>
<evidence type="ECO:0000313" key="4">
    <source>
        <dbReference type="Proteomes" id="UP000018209"/>
    </source>
</evidence>
<dbReference type="RefSeq" id="WP_007283721.1">
    <property type="nucleotide sequence ID" value="NZ_BASM01000027.1"/>
</dbReference>
<organism evidence="3 4">
    <name type="scientific">Gluconobacter thailandicus NBRC 3257</name>
    <dbReference type="NCBI Taxonomy" id="1381097"/>
    <lineage>
        <taxon>Bacteria</taxon>
        <taxon>Pseudomonadati</taxon>
        <taxon>Pseudomonadota</taxon>
        <taxon>Alphaproteobacteria</taxon>
        <taxon>Acetobacterales</taxon>
        <taxon>Acetobacteraceae</taxon>
        <taxon>Gluconobacter</taxon>
    </lineage>
</organism>
<dbReference type="SUPFAM" id="SSF47413">
    <property type="entry name" value="lambda repressor-like DNA-binding domains"/>
    <property type="match status" value="1"/>
</dbReference>
<dbReference type="PROSITE" id="PS50943">
    <property type="entry name" value="HTH_CROC1"/>
    <property type="match status" value="1"/>
</dbReference>
<dbReference type="CDD" id="cd00093">
    <property type="entry name" value="HTH_XRE"/>
    <property type="match status" value="1"/>
</dbReference>
<dbReference type="Pfam" id="PF01381">
    <property type="entry name" value="HTH_3"/>
    <property type="match status" value="1"/>
</dbReference>
<gene>
    <name evidence="3" type="ORF">NBRC3257_2167</name>
</gene>
<sequence>MENTSRISDRIKSLRKRLNMKQADFVAGLNISRSYLSKLETGEEQPGRDLLIRMSHEFNVSLDWLTSGSGDAVPARAINEQEALLLMAFRSLPPDEAETHLKLMLQRADKDRLDQ</sequence>
<feature type="domain" description="HTH cro/C1-type" evidence="2">
    <location>
        <begin position="11"/>
        <end position="65"/>
    </location>
</feature>
<evidence type="ECO:0000313" key="3">
    <source>
        <dbReference type="EMBL" id="GAD27168.1"/>
    </source>
</evidence>
<dbReference type="PANTHER" id="PTHR46558:SF4">
    <property type="entry name" value="DNA-BIDING PHAGE PROTEIN"/>
    <property type="match status" value="1"/>
</dbReference>
<evidence type="ECO:0000259" key="2">
    <source>
        <dbReference type="PROSITE" id="PS50943"/>
    </source>
</evidence>
<dbReference type="Gene3D" id="1.10.260.40">
    <property type="entry name" value="lambda repressor-like DNA-binding domains"/>
    <property type="match status" value="1"/>
</dbReference>
<keyword evidence="1" id="KW-0238">DNA-binding</keyword>
<dbReference type="SMART" id="SM00530">
    <property type="entry name" value="HTH_XRE"/>
    <property type="match status" value="1"/>
</dbReference>
<protein>
    <submittedName>
        <fullName evidence="3">Helix-turn-helix domain-containing protein</fullName>
    </submittedName>
</protein>
<dbReference type="Proteomes" id="UP000018209">
    <property type="component" value="Unassembled WGS sequence"/>
</dbReference>
<comment type="caution">
    <text evidence="3">The sequence shown here is derived from an EMBL/GenBank/DDBJ whole genome shotgun (WGS) entry which is preliminary data.</text>
</comment>